<feature type="region of interest" description="Disordered" evidence="1">
    <location>
        <begin position="316"/>
        <end position="398"/>
    </location>
</feature>
<dbReference type="STRING" id="133385.A0A2T9YXY1"/>
<gene>
    <name evidence="3" type="ORF">BB561_000735</name>
</gene>
<evidence type="ECO:0000259" key="2">
    <source>
        <dbReference type="Pfam" id="PF12253"/>
    </source>
</evidence>
<comment type="caution">
    <text evidence="3">The sequence shown here is derived from an EMBL/GenBank/DDBJ whole genome shotgun (WGS) entry which is preliminary data.</text>
</comment>
<name>A0A2T9YXY1_9FUNG</name>
<sequence>MTFEESDIIDIECIDVEDSSTAPLEPLIKSENNQILAKNSTTALSSKNFKFISIKGKRIYFPEKNLNLNKHPETISELFFFHKHLTQFLEALEKNPDNLALRQEDHSLISKLLQDSQVQDVWRWESNDISFFPINIQNLIISRRSRRECVSFYTHNSTLPFADSDEIIEIREDQSAIQGKVQTRLFGFFEKSASELLLNSANLLSDSNPLNTCDQNKNRPSLTNDNFKDRIRPFYIKPNTTVARLNNHSCIDDLDAIMVKLDLVVKDNNTFTQFANGKQLDRKIIYFSESLRPCYYGTWTRKFKYVNARKPLSLEPNPDLINYQVDSSEDSTDSDENDSTSLKANKNNILDDSVGDSEDSDDFDFDVNNPKLINTSEAFKEDHSNGNSDFDTDFDSDSEQKMDLEEEIELDINLVSCDTNKDSEFIMPQRKIKAIHKSLKKSTADAINIISPGIKPNQATKNNNTKNSLHKKLVPTLNPIIIGPFFSIMENQDPNQILKKFPISLLSNYTSNSDGDRKILSESLGLFTKQNNNFNKYILSSTEAQEQRFSSKQKIDKKPADTANKKFILTKRDVSKMIKMFPLASKLQIQAVIQDNAVKEKRNSCKRSRWYVNERWLRIPPKKKKLNILQTSNDEVQIVFLEDRKSGCTNGDNGIDGGNIQLINDSLQNKSSDISTLDNSIQKIPVQKQEIDLTQKPKSSAGPLLAFFKKA</sequence>
<accession>A0A2T9YXY1</accession>
<organism evidence="3 4">
    <name type="scientific">Smittium simulii</name>
    <dbReference type="NCBI Taxonomy" id="133385"/>
    <lineage>
        <taxon>Eukaryota</taxon>
        <taxon>Fungi</taxon>
        <taxon>Fungi incertae sedis</taxon>
        <taxon>Zoopagomycota</taxon>
        <taxon>Kickxellomycotina</taxon>
        <taxon>Harpellomycetes</taxon>
        <taxon>Harpellales</taxon>
        <taxon>Legeriomycetaceae</taxon>
        <taxon>Smittium</taxon>
    </lineage>
</organism>
<keyword evidence="4" id="KW-1185">Reference proteome</keyword>
<dbReference type="AlphaFoldDB" id="A0A2T9YXY1"/>
<dbReference type="InterPro" id="IPR022043">
    <property type="entry name" value="CAF1A_DD"/>
</dbReference>
<feature type="compositionally biased region" description="Acidic residues" evidence="1">
    <location>
        <begin position="327"/>
        <end position="338"/>
    </location>
</feature>
<dbReference type="EMBL" id="MBFR01000017">
    <property type="protein sequence ID" value="PVU97156.1"/>
    <property type="molecule type" value="Genomic_DNA"/>
</dbReference>
<evidence type="ECO:0000313" key="3">
    <source>
        <dbReference type="EMBL" id="PVU97156.1"/>
    </source>
</evidence>
<evidence type="ECO:0000256" key="1">
    <source>
        <dbReference type="SAM" id="MobiDB-lite"/>
    </source>
</evidence>
<evidence type="ECO:0000313" key="4">
    <source>
        <dbReference type="Proteomes" id="UP000245383"/>
    </source>
</evidence>
<proteinExistence type="predicted"/>
<feature type="compositionally biased region" description="Acidic residues" evidence="1">
    <location>
        <begin position="353"/>
        <end position="365"/>
    </location>
</feature>
<dbReference type="Pfam" id="PF12253">
    <property type="entry name" value="CAF1A_dimeriz"/>
    <property type="match status" value="1"/>
</dbReference>
<protein>
    <recommendedName>
        <fullName evidence="2">Chromatin assembly factor 1 subunit A dimerization domain-containing protein</fullName>
    </recommendedName>
</protein>
<dbReference type="OrthoDB" id="79480at2759"/>
<reference evidence="3 4" key="1">
    <citation type="journal article" date="2018" name="MBio">
        <title>Comparative Genomics Reveals the Core Gene Toolbox for the Fungus-Insect Symbiosis.</title>
        <authorList>
            <person name="Wang Y."/>
            <person name="Stata M."/>
            <person name="Wang W."/>
            <person name="Stajich J.E."/>
            <person name="White M.M."/>
            <person name="Moncalvo J.M."/>
        </authorList>
    </citation>
    <scope>NUCLEOTIDE SEQUENCE [LARGE SCALE GENOMIC DNA]</scope>
    <source>
        <strain evidence="3 4">SWE-8-4</strain>
    </source>
</reference>
<feature type="domain" description="Chromatin assembly factor 1 subunit A dimerization" evidence="2">
    <location>
        <begin position="283"/>
        <end position="351"/>
    </location>
</feature>
<dbReference type="Proteomes" id="UP000245383">
    <property type="component" value="Unassembled WGS sequence"/>
</dbReference>